<evidence type="ECO:0000256" key="4">
    <source>
        <dbReference type="SAM" id="MobiDB-lite"/>
    </source>
</evidence>
<feature type="compositionally biased region" description="Polar residues" evidence="4">
    <location>
        <begin position="1"/>
        <end position="19"/>
    </location>
</feature>
<dbReference type="CDD" id="cd12232">
    <property type="entry name" value="RRM3_U2AF65"/>
    <property type="match status" value="1"/>
</dbReference>
<evidence type="ECO:0000256" key="1">
    <source>
        <dbReference type="ARBA" id="ARBA00022664"/>
    </source>
</evidence>
<evidence type="ECO:0000259" key="5">
    <source>
        <dbReference type="Pfam" id="PF00076"/>
    </source>
</evidence>
<evidence type="ECO:0000313" key="7">
    <source>
        <dbReference type="Proteomes" id="UP000023152"/>
    </source>
</evidence>
<protein>
    <recommendedName>
        <fullName evidence="5">RRM domain-containing protein</fullName>
    </recommendedName>
</protein>
<keyword evidence="7" id="KW-1185">Reference proteome</keyword>
<name>X6PBD2_RETFI</name>
<dbReference type="FunFam" id="3.30.70.330:FF:000097">
    <property type="entry name" value="U2 snRNP auxiliary factor large subunit"/>
    <property type="match status" value="1"/>
</dbReference>
<feature type="compositionally biased region" description="Basic and acidic residues" evidence="4">
    <location>
        <begin position="21"/>
        <end position="37"/>
    </location>
</feature>
<accession>X6PBD2</accession>
<dbReference type="EMBL" id="ASPP01001564">
    <property type="protein sequence ID" value="ETO35476.1"/>
    <property type="molecule type" value="Genomic_DNA"/>
</dbReference>
<dbReference type="GO" id="GO:0006397">
    <property type="term" value="P:mRNA processing"/>
    <property type="evidence" value="ECO:0007669"/>
    <property type="project" value="UniProtKB-KW"/>
</dbReference>
<sequence>MATDATTAARVNTKESSAASEEPKDNPSDHSAHEQHTSSRVIMLLNMVKESELEDPMEYQDIMEDITDTCQKYGKLLSVVIPKKGKNGCGRVFLEYQTAVDAKVCIESLKGRMFNGNVIAAYFFDEAAFEKLEFIK</sequence>
<dbReference type="OrthoDB" id="10266058at2759"/>
<dbReference type="Proteomes" id="UP000023152">
    <property type="component" value="Unassembled WGS sequence"/>
</dbReference>
<dbReference type="Pfam" id="PF00076">
    <property type="entry name" value="RRM_1"/>
    <property type="match status" value="1"/>
</dbReference>
<dbReference type="SUPFAM" id="SSF54928">
    <property type="entry name" value="RNA-binding domain, RBD"/>
    <property type="match status" value="1"/>
</dbReference>
<feature type="region of interest" description="Disordered" evidence="4">
    <location>
        <begin position="1"/>
        <end position="37"/>
    </location>
</feature>
<dbReference type="InterPro" id="IPR000504">
    <property type="entry name" value="RRM_dom"/>
</dbReference>
<proteinExistence type="predicted"/>
<dbReference type="Gene3D" id="3.30.70.330">
    <property type="match status" value="1"/>
</dbReference>
<keyword evidence="1" id="KW-0507">mRNA processing</keyword>
<dbReference type="OMA" id="DIMEDMS"/>
<evidence type="ECO:0000256" key="3">
    <source>
        <dbReference type="ARBA" id="ARBA00023187"/>
    </source>
</evidence>
<feature type="domain" description="RRM" evidence="5">
    <location>
        <begin position="64"/>
        <end position="119"/>
    </location>
</feature>
<gene>
    <name evidence="6" type="ORF">RFI_01587</name>
</gene>
<organism evidence="6 7">
    <name type="scientific">Reticulomyxa filosa</name>
    <dbReference type="NCBI Taxonomy" id="46433"/>
    <lineage>
        <taxon>Eukaryota</taxon>
        <taxon>Sar</taxon>
        <taxon>Rhizaria</taxon>
        <taxon>Retaria</taxon>
        <taxon>Foraminifera</taxon>
        <taxon>Monothalamids</taxon>
        <taxon>Reticulomyxidae</taxon>
        <taxon>Reticulomyxa</taxon>
    </lineage>
</organism>
<dbReference type="InterPro" id="IPR035979">
    <property type="entry name" value="RBD_domain_sf"/>
</dbReference>
<comment type="caution">
    <text evidence="6">The sequence shown here is derived from an EMBL/GenBank/DDBJ whole genome shotgun (WGS) entry which is preliminary data.</text>
</comment>
<dbReference type="GO" id="GO:0008380">
    <property type="term" value="P:RNA splicing"/>
    <property type="evidence" value="ECO:0007669"/>
    <property type="project" value="UniProtKB-KW"/>
</dbReference>
<keyword evidence="2" id="KW-0694">RNA-binding</keyword>
<reference evidence="6 7" key="1">
    <citation type="journal article" date="2013" name="Curr. Biol.">
        <title>The Genome of the Foraminiferan Reticulomyxa filosa.</title>
        <authorList>
            <person name="Glockner G."/>
            <person name="Hulsmann N."/>
            <person name="Schleicher M."/>
            <person name="Noegel A.A."/>
            <person name="Eichinger L."/>
            <person name="Gallinger C."/>
            <person name="Pawlowski J."/>
            <person name="Sierra R."/>
            <person name="Euteneuer U."/>
            <person name="Pillet L."/>
            <person name="Moustafa A."/>
            <person name="Platzer M."/>
            <person name="Groth M."/>
            <person name="Szafranski K."/>
            <person name="Schliwa M."/>
        </authorList>
    </citation>
    <scope>NUCLEOTIDE SEQUENCE [LARGE SCALE GENOMIC DNA]</scope>
</reference>
<evidence type="ECO:0000256" key="2">
    <source>
        <dbReference type="ARBA" id="ARBA00022884"/>
    </source>
</evidence>
<dbReference type="PANTHER" id="PTHR23139">
    <property type="entry name" value="RNA-BINDING PROTEIN"/>
    <property type="match status" value="1"/>
</dbReference>
<dbReference type="AlphaFoldDB" id="X6PBD2"/>
<dbReference type="GO" id="GO:0003723">
    <property type="term" value="F:RNA binding"/>
    <property type="evidence" value="ECO:0007669"/>
    <property type="project" value="UniProtKB-KW"/>
</dbReference>
<dbReference type="InterPro" id="IPR012677">
    <property type="entry name" value="Nucleotide-bd_a/b_plait_sf"/>
</dbReference>
<evidence type="ECO:0000313" key="6">
    <source>
        <dbReference type="EMBL" id="ETO35476.1"/>
    </source>
</evidence>
<keyword evidence="3" id="KW-0508">mRNA splicing</keyword>